<dbReference type="GO" id="GO:0005509">
    <property type="term" value="F:calcium ion binding"/>
    <property type="evidence" value="ECO:0007669"/>
    <property type="project" value="InterPro"/>
</dbReference>
<dbReference type="Proteomes" id="UP000646244">
    <property type="component" value="Unassembled WGS sequence"/>
</dbReference>
<dbReference type="PANTHER" id="PTHR10827:SF52">
    <property type="entry name" value="IP16409P"/>
    <property type="match status" value="1"/>
</dbReference>
<dbReference type="SUPFAM" id="SSF47473">
    <property type="entry name" value="EF-hand"/>
    <property type="match status" value="1"/>
</dbReference>
<dbReference type="Pfam" id="PF13499">
    <property type="entry name" value="EF-hand_7"/>
    <property type="match status" value="1"/>
</dbReference>
<dbReference type="EMBL" id="BMVB01000003">
    <property type="protein sequence ID" value="GHC39667.1"/>
    <property type="molecule type" value="Genomic_DNA"/>
</dbReference>
<sequence length="159" mass="16516">MLDADGDGVISQEEYSARAERVALATGRAEDDPLVVSARAAGQKAWAAMDANGDGGVTFEEYAAWAGAEAFDTVCRPVLSALFDLADTDEDGALDLPEFTALRTALGNPVTNIEAAFAVLDTDGDGYVIRDDYLASVRAHVSGGPSPVGAALYSRTDSP</sequence>
<reference evidence="2" key="1">
    <citation type="journal article" date="2014" name="Int. J. Syst. Evol. Microbiol.">
        <title>Complete genome sequence of Corynebacterium casei LMG S-19264T (=DSM 44701T), isolated from a smear-ripened cheese.</title>
        <authorList>
            <consortium name="US DOE Joint Genome Institute (JGI-PGF)"/>
            <person name="Walter F."/>
            <person name="Albersmeier A."/>
            <person name="Kalinowski J."/>
            <person name="Ruckert C."/>
        </authorList>
    </citation>
    <scope>NUCLEOTIDE SEQUENCE</scope>
    <source>
        <strain evidence="2">JCM 4633</strain>
    </source>
</reference>
<accession>A0A918TCZ4</accession>
<dbReference type="Gene3D" id="1.10.238.10">
    <property type="entry name" value="EF-hand"/>
    <property type="match status" value="1"/>
</dbReference>
<feature type="domain" description="EF-hand" evidence="1">
    <location>
        <begin position="1"/>
        <end position="25"/>
    </location>
</feature>
<dbReference type="AlphaFoldDB" id="A0A918TCZ4"/>
<evidence type="ECO:0000313" key="3">
    <source>
        <dbReference type="Proteomes" id="UP000646244"/>
    </source>
</evidence>
<gene>
    <name evidence="2" type="ORF">GCM10010507_11930</name>
</gene>
<organism evidence="2 3">
    <name type="scientific">Streptomyces cinnamoneus</name>
    <name type="common">Streptoverticillium cinnamoneum</name>
    <dbReference type="NCBI Taxonomy" id="53446"/>
    <lineage>
        <taxon>Bacteria</taxon>
        <taxon>Bacillati</taxon>
        <taxon>Actinomycetota</taxon>
        <taxon>Actinomycetes</taxon>
        <taxon>Kitasatosporales</taxon>
        <taxon>Streptomycetaceae</taxon>
        <taxon>Streptomyces</taxon>
        <taxon>Streptomyces cinnamoneus group</taxon>
    </lineage>
</organism>
<evidence type="ECO:0000313" key="2">
    <source>
        <dbReference type="EMBL" id="GHC39667.1"/>
    </source>
</evidence>
<dbReference type="InterPro" id="IPR002048">
    <property type="entry name" value="EF_hand_dom"/>
</dbReference>
<reference evidence="2" key="2">
    <citation type="submission" date="2020-09" db="EMBL/GenBank/DDBJ databases">
        <authorList>
            <person name="Sun Q."/>
            <person name="Ohkuma M."/>
        </authorList>
    </citation>
    <scope>NUCLEOTIDE SEQUENCE</scope>
    <source>
        <strain evidence="2">JCM 4633</strain>
    </source>
</reference>
<dbReference type="SMART" id="SM00054">
    <property type="entry name" value="EFh"/>
    <property type="match status" value="4"/>
</dbReference>
<proteinExistence type="predicted"/>
<dbReference type="Pfam" id="PF13202">
    <property type="entry name" value="EF-hand_5"/>
    <property type="match status" value="2"/>
</dbReference>
<feature type="domain" description="EF-hand" evidence="1">
    <location>
        <begin position="108"/>
        <end position="143"/>
    </location>
</feature>
<name>A0A918TCZ4_STRCJ</name>
<evidence type="ECO:0000259" key="1">
    <source>
        <dbReference type="PROSITE" id="PS50222"/>
    </source>
</evidence>
<dbReference type="PANTHER" id="PTHR10827">
    <property type="entry name" value="RETICULOCALBIN"/>
    <property type="match status" value="1"/>
</dbReference>
<protein>
    <submittedName>
        <fullName evidence="2">Calcium-binding protein</fullName>
    </submittedName>
</protein>
<dbReference type="InterPro" id="IPR011992">
    <property type="entry name" value="EF-hand-dom_pair"/>
</dbReference>
<comment type="caution">
    <text evidence="2">The sequence shown here is derived from an EMBL/GenBank/DDBJ whole genome shotgun (WGS) entry which is preliminary data.</text>
</comment>
<dbReference type="PROSITE" id="PS00018">
    <property type="entry name" value="EF_HAND_1"/>
    <property type="match status" value="1"/>
</dbReference>
<dbReference type="PROSITE" id="PS50222">
    <property type="entry name" value="EF_HAND_2"/>
    <property type="match status" value="3"/>
</dbReference>
<feature type="domain" description="EF-hand" evidence="1">
    <location>
        <begin position="37"/>
        <end position="72"/>
    </location>
</feature>
<dbReference type="InterPro" id="IPR018247">
    <property type="entry name" value="EF_Hand_1_Ca_BS"/>
</dbReference>